<evidence type="ECO:0000313" key="8">
    <source>
        <dbReference type="Proteomes" id="UP001149411"/>
    </source>
</evidence>
<reference evidence="7" key="1">
    <citation type="submission" date="2022-09" db="EMBL/GenBank/DDBJ databases">
        <title>Haloadaptaus new haloarchaeum isolated from saline soil.</title>
        <authorList>
            <person name="Duran-Viseras A."/>
            <person name="Sanchez-Porro C."/>
            <person name="Ventosa A."/>
        </authorList>
    </citation>
    <scope>NUCLEOTIDE SEQUENCE</scope>
    <source>
        <strain evidence="7">F3-133</strain>
    </source>
</reference>
<evidence type="ECO:0000256" key="2">
    <source>
        <dbReference type="ARBA" id="ARBA00022741"/>
    </source>
</evidence>
<evidence type="ECO:0000256" key="3">
    <source>
        <dbReference type="ARBA" id="ARBA00022840"/>
    </source>
</evidence>
<dbReference type="SUPFAM" id="SSF52540">
    <property type="entry name" value="P-loop containing nucleoside triphosphate hydrolases"/>
    <property type="match status" value="1"/>
</dbReference>
<dbReference type="InterPro" id="IPR003439">
    <property type="entry name" value="ABC_transporter-like_ATP-bd"/>
</dbReference>
<dbReference type="Gene3D" id="3.40.50.300">
    <property type="entry name" value="P-loop containing nucleotide triphosphate hydrolases"/>
    <property type="match status" value="1"/>
</dbReference>
<organism evidence="7 8">
    <name type="scientific">Halorutilus salinus</name>
    <dbReference type="NCBI Taxonomy" id="2487751"/>
    <lineage>
        <taxon>Archaea</taxon>
        <taxon>Methanobacteriati</taxon>
        <taxon>Methanobacteriota</taxon>
        <taxon>Stenosarchaea group</taxon>
        <taxon>Halobacteria</taxon>
        <taxon>Halorutilales</taxon>
        <taxon>Halorutilaceae</taxon>
        <taxon>Halorutilus</taxon>
    </lineage>
</organism>
<feature type="domain" description="ABC transporter" evidence="6">
    <location>
        <begin position="25"/>
        <end position="256"/>
    </location>
</feature>
<proteinExistence type="inferred from homology"/>
<comment type="similarity">
    <text evidence="4">Belongs to the ABC transporter superfamily. Drug exporter-1 (DrugE1) (TC 3.A.1.105) family.</text>
</comment>
<dbReference type="AlphaFoldDB" id="A0A9Q4GIX7"/>
<dbReference type="Proteomes" id="UP001149411">
    <property type="component" value="Unassembled WGS sequence"/>
</dbReference>
<dbReference type="RefSeq" id="WP_266087465.1">
    <property type="nucleotide sequence ID" value="NZ_RKLV01000007.1"/>
</dbReference>
<accession>A0A9Q4GIX7</accession>
<evidence type="ECO:0000313" key="7">
    <source>
        <dbReference type="EMBL" id="MCX2819308.1"/>
    </source>
</evidence>
<dbReference type="InterPro" id="IPR003593">
    <property type="entry name" value="AAA+_ATPase"/>
</dbReference>
<dbReference type="GO" id="GO:0016887">
    <property type="term" value="F:ATP hydrolysis activity"/>
    <property type="evidence" value="ECO:0007669"/>
    <property type="project" value="InterPro"/>
</dbReference>
<dbReference type="GO" id="GO:1900753">
    <property type="term" value="P:doxorubicin transport"/>
    <property type="evidence" value="ECO:0007669"/>
    <property type="project" value="InterPro"/>
</dbReference>
<dbReference type="SMART" id="SM00382">
    <property type="entry name" value="AAA"/>
    <property type="match status" value="1"/>
</dbReference>
<dbReference type="NCBIfam" id="TIGR01188">
    <property type="entry name" value="drrA"/>
    <property type="match status" value="1"/>
</dbReference>
<dbReference type="PANTHER" id="PTHR43582">
    <property type="entry name" value="LINEARMYCIN RESISTANCE ATP-BINDING PROTEIN LNRL"/>
    <property type="match status" value="1"/>
</dbReference>
<feature type="compositionally biased region" description="Low complexity" evidence="5">
    <location>
        <begin position="1"/>
        <end position="13"/>
    </location>
</feature>
<dbReference type="InterPro" id="IPR005894">
    <property type="entry name" value="DrrA"/>
</dbReference>
<comment type="caution">
    <text evidence="7">The sequence shown here is derived from an EMBL/GenBank/DDBJ whole genome shotgun (WGS) entry which is preliminary data.</text>
</comment>
<dbReference type="Pfam" id="PF13732">
    <property type="entry name" value="DrrA1-3_C"/>
    <property type="match status" value="1"/>
</dbReference>
<feature type="region of interest" description="Disordered" evidence="5">
    <location>
        <begin position="1"/>
        <end position="20"/>
    </location>
</feature>
<dbReference type="GO" id="GO:0005524">
    <property type="term" value="F:ATP binding"/>
    <property type="evidence" value="ECO:0007669"/>
    <property type="project" value="UniProtKB-KW"/>
</dbReference>
<keyword evidence="1" id="KW-0813">Transport</keyword>
<dbReference type="GO" id="GO:0043215">
    <property type="term" value="P:daunorubicin transport"/>
    <property type="evidence" value="ECO:0007669"/>
    <property type="project" value="InterPro"/>
</dbReference>
<keyword evidence="2" id="KW-0547">Nucleotide-binding</keyword>
<dbReference type="InterPro" id="IPR025302">
    <property type="entry name" value="DrrA1/2-like_C"/>
</dbReference>
<evidence type="ECO:0000256" key="4">
    <source>
        <dbReference type="ARBA" id="ARBA00049985"/>
    </source>
</evidence>
<name>A0A9Q4GIX7_9EURY</name>
<evidence type="ECO:0000256" key="1">
    <source>
        <dbReference type="ARBA" id="ARBA00022448"/>
    </source>
</evidence>
<dbReference type="EMBL" id="RKLV01000007">
    <property type="protein sequence ID" value="MCX2819308.1"/>
    <property type="molecule type" value="Genomic_DNA"/>
</dbReference>
<keyword evidence="8" id="KW-1185">Reference proteome</keyword>
<dbReference type="PANTHER" id="PTHR43582:SF2">
    <property type="entry name" value="LINEARMYCIN RESISTANCE ATP-BINDING PROTEIN LNRL"/>
    <property type="match status" value="1"/>
</dbReference>
<evidence type="ECO:0000256" key="5">
    <source>
        <dbReference type="SAM" id="MobiDB-lite"/>
    </source>
</evidence>
<gene>
    <name evidence="7" type="ORF">EGH25_08075</name>
</gene>
<dbReference type="Pfam" id="PF00005">
    <property type="entry name" value="ABC_tran"/>
    <property type="match status" value="1"/>
</dbReference>
<evidence type="ECO:0000259" key="6">
    <source>
        <dbReference type="PROSITE" id="PS50893"/>
    </source>
</evidence>
<sequence length="352" mass="37872">MSGTTNTSVSSSTEKGDGEGKTAAILIEGLKLTYSDGTEAVKDVTMEVPQGEFFGFLGPNGAGKTTTIKVLVTLLQPTGGRVEVNGFDVKSKAQEVRESIGYMPQETSVDEELTARENIRFACRAYGVPRERRAERIDELLELVDLADVGDKKSGGFSGGMKKRLDAAMALVHRPSLVFLDEPTTGLDPKARNELWDYFERINERGTTVLLTTQYLEEADHLCERLAVIRDGGIVARGSPSKLKRRVGVEFLDVDVEGGRDTAREAAEVLRGEGIFGGDASVEVTDRGLSITANDARSRGSRLMVALDDAGIQVTGFDVREPTLDDVFLAVTDDETDVSGGEDAGSRQGGSE</sequence>
<dbReference type="InterPro" id="IPR027417">
    <property type="entry name" value="P-loop_NTPase"/>
</dbReference>
<keyword evidence="3 7" id="KW-0067">ATP-binding</keyword>
<protein>
    <submittedName>
        <fullName evidence="7">ATP-binding cassette domain-containing protein</fullName>
    </submittedName>
</protein>
<dbReference type="PROSITE" id="PS50893">
    <property type="entry name" value="ABC_TRANSPORTER_2"/>
    <property type="match status" value="1"/>
</dbReference>